<evidence type="ECO:0000313" key="3">
    <source>
        <dbReference type="Proteomes" id="UP000314294"/>
    </source>
</evidence>
<evidence type="ECO:0000256" key="1">
    <source>
        <dbReference type="SAM" id="MobiDB-lite"/>
    </source>
</evidence>
<feature type="compositionally biased region" description="Polar residues" evidence="1">
    <location>
        <begin position="91"/>
        <end position="100"/>
    </location>
</feature>
<protein>
    <submittedName>
        <fullName evidence="2">Uncharacterized protein</fullName>
    </submittedName>
</protein>
<dbReference type="EMBL" id="SRLO01000669">
    <property type="protein sequence ID" value="TNN49108.1"/>
    <property type="molecule type" value="Genomic_DNA"/>
</dbReference>
<feature type="compositionally biased region" description="Basic and acidic residues" evidence="1">
    <location>
        <begin position="76"/>
        <end position="88"/>
    </location>
</feature>
<comment type="caution">
    <text evidence="2">The sequence shown here is derived from an EMBL/GenBank/DDBJ whole genome shotgun (WGS) entry which is preliminary data.</text>
</comment>
<feature type="region of interest" description="Disordered" evidence="1">
    <location>
        <begin position="51"/>
        <end position="100"/>
    </location>
</feature>
<gene>
    <name evidence="2" type="ORF">EYF80_040713</name>
</gene>
<evidence type="ECO:0000313" key="2">
    <source>
        <dbReference type="EMBL" id="TNN49108.1"/>
    </source>
</evidence>
<proteinExistence type="predicted"/>
<accession>A0A4Z2G6A6</accession>
<sequence>MTRPVGPVCGGSEARGRGIGLFPLWSDGAWTFFPTLDSLPTKLLLSSADGHRVHKPTLSKRERGCRGQGEGGTVKRKGEEEGAHRECTVRGQKSVNSQRR</sequence>
<name>A0A4Z2G6A6_9TELE</name>
<keyword evidence="3" id="KW-1185">Reference proteome</keyword>
<organism evidence="2 3">
    <name type="scientific">Liparis tanakae</name>
    <name type="common">Tanaka's snailfish</name>
    <dbReference type="NCBI Taxonomy" id="230148"/>
    <lineage>
        <taxon>Eukaryota</taxon>
        <taxon>Metazoa</taxon>
        <taxon>Chordata</taxon>
        <taxon>Craniata</taxon>
        <taxon>Vertebrata</taxon>
        <taxon>Euteleostomi</taxon>
        <taxon>Actinopterygii</taxon>
        <taxon>Neopterygii</taxon>
        <taxon>Teleostei</taxon>
        <taxon>Neoteleostei</taxon>
        <taxon>Acanthomorphata</taxon>
        <taxon>Eupercaria</taxon>
        <taxon>Perciformes</taxon>
        <taxon>Cottioidei</taxon>
        <taxon>Cottales</taxon>
        <taxon>Liparidae</taxon>
        <taxon>Liparis</taxon>
    </lineage>
</organism>
<dbReference type="AlphaFoldDB" id="A0A4Z2G6A6"/>
<dbReference type="Proteomes" id="UP000314294">
    <property type="component" value="Unassembled WGS sequence"/>
</dbReference>
<reference evidence="2 3" key="1">
    <citation type="submission" date="2019-03" db="EMBL/GenBank/DDBJ databases">
        <title>First draft genome of Liparis tanakae, snailfish: a comprehensive survey of snailfish specific genes.</title>
        <authorList>
            <person name="Kim W."/>
            <person name="Song I."/>
            <person name="Jeong J.-H."/>
            <person name="Kim D."/>
            <person name="Kim S."/>
            <person name="Ryu S."/>
            <person name="Song J.Y."/>
            <person name="Lee S.K."/>
        </authorList>
    </citation>
    <scope>NUCLEOTIDE SEQUENCE [LARGE SCALE GENOMIC DNA]</scope>
    <source>
        <tissue evidence="2">Muscle</tissue>
    </source>
</reference>